<name>A0A1L9NXQ9_9RHOB</name>
<gene>
    <name evidence="1" type="ORF">PFRI_18450</name>
</gene>
<comment type="caution">
    <text evidence="1">The sequence shown here is derived from an EMBL/GenBank/DDBJ whole genome shotgun (WGS) entry which is preliminary data.</text>
</comment>
<dbReference type="AlphaFoldDB" id="A0A1L9NXQ9"/>
<evidence type="ECO:0000313" key="1">
    <source>
        <dbReference type="EMBL" id="OJI93944.1"/>
    </source>
</evidence>
<dbReference type="Proteomes" id="UP000184514">
    <property type="component" value="Unassembled WGS sequence"/>
</dbReference>
<accession>A0A1L9NXQ9</accession>
<sequence length="36" mass="4167">MTVIKDDLSDLPHRLPEQTRGSEKIIEAVRGWFDGR</sequence>
<organism evidence="1 2">
    <name type="scientific">Planktotalea frisia</name>
    <dbReference type="NCBI Taxonomy" id="696762"/>
    <lineage>
        <taxon>Bacteria</taxon>
        <taxon>Pseudomonadati</taxon>
        <taxon>Pseudomonadota</taxon>
        <taxon>Alphaproteobacteria</taxon>
        <taxon>Rhodobacterales</taxon>
        <taxon>Paracoccaceae</taxon>
        <taxon>Planktotalea</taxon>
    </lineage>
</organism>
<protein>
    <submittedName>
        <fullName evidence="1">Uncharacterized protein</fullName>
    </submittedName>
</protein>
<keyword evidence="2" id="KW-1185">Reference proteome</keyword>
<proteinExistence type="predicted"/>
<evidence type="ECO:0000313" key="2">
    <source>
        <dbReference type="Proteomes" id="UP000184514"/>
    </source>
</evidence>
<reference evidence="1 2" key="1">
    <citation type="submission" date="2016-10" db="EMBL/GenBank/DDBJ databases">
        <title>Genome sequence of Planktotalea frisia SH6-1.</title>
        <authorList>
            <person name="Poehlein A."/>
            <person name="Bakenhus I."/>
            <person name="Voget S."/>
            <person name="Brinkhoff T."/>
            <person name="Simon M."/>
        </authorList>
    </citation>
    <scope>NUCLEOTIDE SEQUENCE [LARGE SCALE GENOMIC DNA]</scope>
    <source>
        <strain evidence="1 2">SH6-1</strain>
    </source>
</reference>
<dbReference type="EMBL" id="MLCB01000126">
    <property type="protein sequence ID" value="OJI93944.1"/>
    <property type="molecule type" value="Genomic_DNA"/>
</dbReference>